<evidence type="ECO:0000313" key="3">
    <source>
        <dbReference type="EMBL" id="EXB07172.1"/>
    </source>
</evidence>
<dbReference type="PANTHER" id="PTHR43048">
    <property type="entry name" value="METHYLMALONYL-COA EPIMERASE"/>
    <property type="match status" value="1"/>
</dbReference>
<evidence type="ECO:0000256" key="1">
    <source>
        <dbReference type="ARBA" id="ARBA00022723"/>
    </source>
</evidence>
<dbReference type="GO" id="GO:0046491">
    <property type="term" value="P:L-methylmalonyl-CoA metabolic process"/>
    <property type="evidence" value="ECO:0007669"/>
    <property type="project" value="TreeGrafter"/>
</dbReference>
<sequence>MEFAYLKEKNDQPIARAVRLAHLKFSCPSLKLAKQFLIDFGLSILEEDDQNIFFRGKNASTYCYHLTLAAQAEFLGLALEVSSASELKKLTALPNATEIKTSSYPGGGQYIELTDPAGFTVTALYGQQYFDALPHRAALTMNLDTAQERVNETQRPPVVPAEVLRLGHVVLEVANFEETFKWYQNTFGLIASDVQVFPDGSPSVAFMRLNLRDIPADHHTVAIAQGIFSTYSHSAYEVSDLDAIGMGQRVLREKGWNHAWGIGRHILGSQIFDYWNNPWGQKHEHYCDGDLFDASVPTGIHPISKHAMSQWGAVMPTSFTKPHLTFQHVSETIRHLKNTPDLTLKKMYTLAKIFM</sequence>
<dbReference type="InterPro" id="IPR004360">
    <property type="entry name" value="Glyas_Fos-R_dOase_dom"/>
</dbReference>
<dbReference type="AlphaFoldDB" id="A0A009HSI8"/>
<dbReference type="GO" id="GO:0004493">
    <property type="term" value="F:methylmalonyl-CoA epimerase activity"/>
    <property type="evidence" value="ECO:0007669"/>
    <property type="project" value="TreeGrafter"/>
</dbReference>
<dbReference type="Gene3D" id="3.10.180.10">
    <property type="entry name" value="2,3-Dihydroxybiphenyl 1,2-Dioxygenase, domain 1"/>
    <property type="match status" value="2"/>
</dbReference>
<dbReference type="PANTHER" id="PTHR43048:SF3">
    <property type="entry name" value="METHYLMALONYL-COA EPIMERASE, MITOCHONDRIAL"/>
    <property type="match status" value="1"/>
</dbReference>
<organism evidence="3 4">
    <name type="scientific">Acinetobacter baumannii (strain 1295743)</name>
    <dbReference type="NCBI Taxonomy" id="1310613"/>
    <lineage>
        <taxon>Bacteria</taxon>
        <taxon>Pseudomonadati</taxon>
        <taxon>Pseudomonadota</taxon>
        <taxon>Gammaproteobacteria</taxon>
        <taxon>Moraxellales</taxon>
        <taxon>Moraxellaceae</taxon>
        <taxon>Acinetobacter</taxon>
        <taxon>Acinetobacter calcoaceticus/baumannii complex</taxon>
    </lineage>
</organism>
<keyword evidence="1" id="KW-0479">Metal-binding</keyword>
<proteinExistence type="predicted"/>
<dbReference type="InterPro" id="IPR029068">
    <property type="entry name" value="Glyas_Bleomycin-R_OHBP_Dase"/>
</dbReference>
<protein>
    <submittedName>
        <fullName evidence="3">Glyoxalase/Bleomycin resistance /Dioxygenase superfamily protein</fullName>
    </submittedName>
</protein>
<dbReference type="RefSeq" id="WP_032050685.1">
    <property type="nucleotide sequence ID" value="NZ_JEWH01000004.1"/>
</dbReference>
<gene>
    <name evidence="3" type="ORF">J512_0558</name>
</gene>
<dbReference type="InterPro" id="IPR051785">
    <property type="entry name" value="MMCE/EMCE_epimerase"/>
</dbReference>
<dbReference type="PATRIC" id="fig|1310613.3.peg.533"/>
<feature type="domain" description="VOC" evidence="2">
    <location>
        <begin position="165"/>
        <end position="288"/>
    </location>
</feature>
<dbReference type="SUPFAM" id="SSF54593">
    <property type="entry name" value="Glyoxalase/Bleomycin resistance protein/Dihydroxybiphenyl dioxygenase"/>
    <property type="match status" value="1"/>
</dbReference>
<dbReference type="InterPro" id="IPR037523">
    <property type="entry name" value="VOC_core"/>
</dbReference>
<dbReference type="GO" id="GO:0046872">
    <property type="term" value="F:metal ion binding"/>
    <property type="evidence" value="ECO:0007669"/>
    <property type="project" value="UniProtKB-KW"/>
</dbReference>
<dbReference type="PROSITE" id="PS51819">
    <property type="entry name" value="VOC"/>
    <property type="match status" value="1"/>
</dbReference>
<keyword evidence="3" id="KW-0560">Oxidoreductase</keyword>
<dbReference type="GO" id="GO:0051213">
    <property type="term" value="F:dioxygenase activity"/>
    <property type="evidence" value="ECO:0007669"/>
    <property type="project" value="UniProtKB-KW"/>
</dbReference>
<accession>A0A009HSI8</accession>
<evidence type="ECO:0000259" key="2">
    <source>
        <dbReference type="PROSITE" id="PS51819"/>
    </source>
</evidence>
<reference evidence="3 4" key="1">
    <citation type="submission" date="2014-02" db="EMBL/GenBank/DDBJ databases">
        <title>Comparative genomics and transcriptomics to identify genetic mechanisms underlying the emergence of carbapenem resistant Acinetobacter baumannii (CRAb).</title>
        <authorList>
            <person name="Harris A.D."/>
            <person name="Johnson K.J."/>
            <person name="George J."/>
            <person name="Shefchek K."/>
            <person name="Daugherty S.C."/>
            <person name="Parankush S."/>
            <person name="Sadzewicz L."/>
            <person name="Tallon L."/>
            <person name="Sengamalay N."/>
            <person name="Hazen T.H."/>
            <person name="Rasko D.A."/>
        </authorList>
    </citation>
    <scope>NUCLEOTIDE SEQUENCE [LARGE SCALE GENOMIC DNA]</scope>
    <source>
        <strain evidence="3 4">1295743</strain>
    </source>
</reference>
<comment type="caution">
    <text evidence="3">The sequence shown here is derived from an EMBL/GenBank/DDBJ whole genome shotgun (WGS) entry which is preliminary data.</text>
</comment>
<dbReference type="Proteomes" id="UP000020595">
    <property type="component" value="Unassembled WGS sequence"/>
</dbReference>
<dbReference type="Pfam" id="PF00903">
    <property type="entry name" value="Glyoxalase"/>
    <property type="match status" value="1"/>
</dbReference>
<keyword evidence="3" id="KW-0223">Dioxygenase</keyword>
<evidence type="ECO:0000313" key="4">
    <source>
        <dbReference type="Proteomes" id="UP000020595"/>
    </source>
</evidence>
<name>A0A009HSI8_ACIB9</name>
<dbReference type="EMBL" id="JEWH01000004">
    <property type="protein sequence ID" value="EXB07172.1"/>
    <property type="molecule type" value="Genomic_DNA"/>
</dbReference>